<dbReference type="PANTHER" id="PTHR10540:SF6">
    <property type="entry name" value="EUKARYOTIC TRANSLATION INITIATION FACTOR 3 SUBUNIT F"/>
    <property type="match status" value="1"/>
</dbReference>
<dbReference type="Pfam" id="PF13012">
    <property type="entry name" value="MitMem_reg"/>
    <property type="match status" value="1"/>
</dbReference>
<name>A0A1Y1W789_9FUNG</name>
<evidence type="ECO:0000256" key="3">
    <source>
        <dbReference type="ARBA" id="ARBA00022917"/>
    </source>
</evidence>
<keyword evidence="3" id="KW-0648">Protein biosynthesis</keyword>
<dbReference type="GO" id="GO:0031369">
    <property type="term" value="F:translation initiation factor binding"/>
    <property type="evidence" value="ECO:0007669"/>
    <property type="project" value="InterPro"/>
</dbReference>
<evidence type="ECO:0000256" key="4">
    <source>
        <dbReference type="SAM" id="Coils"/>
    </source>
</evidence>
<feature type="domain" description="MPN" evidence="5">
    <location>
        <begin position="31"/>
        <end position="164"/>
    </location>
</feature>
<dbReference type="GO" id="GO:0008237">
    <property type="term" value="F:metallopeptidase activity"/>
    <property type="evidence" value="ECO:0007669"/>
    <property type="project" value="InterPro"/>
</dbReference>
<protein>
    <submittedName>
        <fullName evidence="6">Mov34-domain-containing protein</fullName>
    </submittedName>
</protein>
<evidence type="ECO:0000256" key="1">
    <source>
        <dbReference type="ARBA" id="ARBA00022490"/>
    </source>
</evidence>
<dbReference type="EMBL" id="MCFD01000008">
    <property type="protein sequence ID" value="ORX69188.1"/>
    <property type="molecule type" value="Genomic_DNA"/>
</dbReference>
<dbReference type="GO" id="GO:0003743">
    <property type="term" value="F:translation initiation factor activity"/>
    <property type="evidence" value="ECO:0007669"/>
    <property type="project" value="UniProtKB-KW"/>
</dbReference>
<dbReference type="PANTHER" id="PTHR10540">
    <property type="entry name" value="EUKARYOTIC TRANSLATION INITIATION FACTOR 3 SUBUNIT F-RELATED"/>
    <property type="match status" value="1"/>
</dbReference>
<dbReference type="AlphaFoldDB" id="A0A1Y1W789"/>
<dbReference type="SMART" id="SM00232">
    <property type="entry name" value="JAB_MPN"/>
    <property type="match status" value="1"/>
</dbReference>
<dbReference type="GO" id="GO:0071541">
    <property type="term" value="C:eukaryotic translation initiation factor 3 complex, eIF3m"/>
    <property type="evidence" value="ECO:0007669"/>
    <property type="project" value="TreeGrafter"/>
</dbReference>
<dbReference type="Proteomes" id="UP000193922">
    <property type="component" value="Unassembled WGS sequence"/>
</dbReference>
<dbReference type="Gene3D" id="3.40.140.10">
    <property type="entry name" value="Cytidine Deaminase, domain 2"/>
    <property type="match status" value="1"/>
</dbReference>
<dbReference type="InterPro" id="IPR024969">
    <property type="entry name" value="EIF3F/CSN6-like_C"/>
</dbReference>
<reference evidence="6 7" key="1">
    <citation type="submission" date="2016-07" db="EMBL/GenBank/DDBJ databases">
        <title>Pervasive Adenine N6-methylation of Active Genes in Fungi.</title>
        <authorList>
            <consortium name="DOE Joint Genome Institute"/>
            <person name="Mondo S.J."/>
            <person name="Dannebaum R.O."/>
            <person name="Kuo R.C."/>
            <person name="Labutti K."/>
            <person name="Haridas S."/>
            <person name="Kuo A."/>
            <person name="Salamov A."/>
            <person name="Ahrendt S.R."/>
            <person name="Lipzen A."/>
            <person name="Sullivan W."/>
            <person name="Andreopoulos W.B."/>
            <person name="Clum A."/>
            <person name="Lindquist E."/>
            <person name="Daum C."/>
            <person name="Ramamoorthy G.K."/>
            <person name="Gryganskyi A."/>
            <person name="Culley D."/>
            <person name="Magnuson J.K."/>
            <person name="James T.Y."/>
            <person name="O'Malley M.A."/>
            <person name="Stajich J.E."/>
            <person name="Spatafora J.W."/>
            <person name="Visel A."/>
            <person name="Grigoriev I.V."/>
        </authorList>
    </citation>
    <scope>NUCLEOTIDE SEQUENCE [LARGE SCALE GENOMIC DNA]</scope>
    <source>
        <strain evidence="6 7">ATCC 12442</strain>
    </source>
</reference>
<gene>
    <name evidence="6" type="ORF">DL89DRAFT_278481</name>
</gene>
<feature type="coiled-coil region" evidence="4">
    <location>
        <begin position="192"/>
        <end position="219"/>
    </location>
</feature>
<keyword evidence="4" id="KW-0175">Coiled coil</keyword>
<keyword evidence="2" id="KW-0396">Initiation factor</keyword>
<dbReference type="OrthoDB" id="25498at2759"/>
<proteinExistence type="predicted"/>
<sequence>MTRRFDVLENCRATTPSSGATNTATTTAQQCYIHPVVLFSILDHFLRRNDNQERVIGTLLGVRSDDGRIVEIRSSFAVPHFETEDQVEVDMEHHRTMYTLHKKASAREQIVGWYATGSSLSKYAALIQDFYSREAAPFSAVHLVMDTDLVPAVGAAAHPENCVFLPLPYELQYPDAELSALQTAADSSELGVTGLVSDMEQLEKTIEELHAMLDRVTKYVTNVVDGKEKPNNIVGKSIDKQFAVLFQSHLQDILMVAYLTNLTRAQLNIADRLQRIL</sequence>
<evidence type="ECO:0000256" key="2">
    <source>
        <dbReference type="ARBA" id="ARBA00022540"/>
    </source>
</evidence>
<keyword evidence="7" id="KW-1185">Reference proteome</keyword>
<dbReference type="InterPro" id="IPR000555">
    <property type="entry name" value="JAMM/MPN+_dom"/>
</dbReference>
<dbReference type="InterPro" id="IPR037518">
    <property type="entry name" value="MPN"/>
</dbReference>
<organism evidence="6 7">
    <name type="scientific">Linderina pennispora</name>
    <dbReference type="NCBI Taxonomy" id="61395"/>
    <lineage>
        <taxon>Eukaryota</taxon>
        <taxon>Fungi</taxon>
        <taxon>Fungi incertae sedis</taxon>
        <taxon>Zoopagomycota</taxon>
        <taxon>Kickxellomycotina</taxon>
        <taxon>Kickxellomycetes</taxon>
        <taxon>Kickxellales</taxon>
        <taxon>Kickxellaceae</taxon>
        <taxon>Linderina</taxon>
    </lineage>
</organism>
<keyword evidence="1" id="KW-0963">Cytoplasm</keyword>
<comment type="caution">
    <text evidence="6">The sequence shown here is derived from an EMBL/GenBank/DDBJ whole genome shotgun (WGS) entry which is preliminary data.</text>
</comment>
<dbReference type="STRING" id="61395.A0A1Y1W789"/>
<dbReference type="Pfam" id="PF01398">
    <property type="entry name" value="JAB"/>
    <property type="match status" value="1"/>
</dbReference>
<dbReference type="InterPro" id="IPR027531">
    <property type="entry name" value="eIF3f"/>
</dbReference>
<evidence type="ECO:0000259" key="5">
    <source>
        <dbReference type="PROSITE" id="PS50249"/>
    </source>
</evidence>
<dbReference type="PROSITE" id="PS50249">
    <property type="entry name" value="MPN"/>
    <property type="match status" value="1"/>
</dbReference>
<dbReference type="RefSeq" id="XP_040742920.1">
    <property type="nucleotide sequence ID" value="XM_040889505.1"/>
</dbReference>
<dbReference type="CDD" id="cd08064">
    <property type="entry name" value="MPN_eIF3f"/>
    <property type="match status" value="1"/>
</dbReference>
<evidence type="ECO:0000313" key="7">
    <source>
        <dbReference type="Proteomes" id="UP000193922"/>
    </source>
</evidence>
<evidence type="ECO:0000313" key="6">
    <source>
        <dbReference type="EMBL" id="ORX69188.1"/>
    </source>
</evidence>
<accession>A0A1Y1W789</accession>
<dbReference type="GeneID" id="63806153"/>